<dbReference type="Gene3D" id="3.60.15.10">
    <property type="entry name" value="Ribonuclease Z/Hydroxyacylglutathione hydrolase-like"/>
    <property type="match status" value="1"/>
</dbReference>
<dbReference type="PANTHER" id="PTHR46018">
    <property type="entry name" value="ZINC PHOSPHODIESTERASE ELAC PROTEIN 1"/>
    <property type="match status" value="1"/>
</dbReference>
<sequence length="317" mass="36661">MFISEVKSNLGEDISILIRKDNHSWNYLCECGEASELTVKEIQQIRAIFISHTHIDHFVNFDTIVRHQIGIERTVVVCGPKGISDQVASRLRGYTWNLVAENAIKYQIREILEEGQVKTYEVIPPYWRLKEIEMDSEDKIYENEAFAVSYTLLDHKTPSVAYRFTEQDRVKISLDTCSFKGGVWVGELKTAFANNDVDREIDVEGTLYKAEELFSLLCLQKGDSLGVIMDHAANERNHHKINKLFKNCNTVFIESFYKNEDKELAVLNYHSYARKSGEIMKKAEVEKAIPVHFSRKYKEKDLKALEKEFYAAWKEGG</sequence>
<evidence type="ECO:0000313" key="1">
    <source>
        <dbReference type="EMBL" id="MFD2591283.1"/>
    </source>
</evidence>
<protein>
    <submittedName>
        <fullName evidence="1">Peptidase</fullName>
    </submittedName>
</protein>
<evidence type="ECO:0000313" key="2">
    <source>
        <dbReference type="Proteomes" id="UP001597459"/>
    </source>
</evidence>
<name>A0ABW5N7N1_9FLAO</name>
<dbReference type="InterPro" id="IPR036866">
    <property type="entry name" value="RibonucZ/Hydroxyglut_hydro"/>
</dbReference>
<keyword evidence="2" id="KW-1185">Reference proteome</keyword>
<dbReference type="PANTHER" id="PTHR46018:SF7">
    <property type="entry name" value="RIBONUCLEASE Z"/>
    <property type="match status" value="1"/>
</dbReference>
<dbReference type="EMBL" id="JBHULX010000017">
    <property type="protein sequence ID" value="MFD2591283.1"/>
    <property type="molecule type" value="Genomic_DNA"/>
</dbReference>
<dbReference type="SUPFAM" id="SSF56281">
    <property type="entry name" value="Metallo-hydrolase/oxidoreductase"/>
    <property type="match status" value="1"/>
</dbReference>
<dbReference type="RefSeq" id="WP_378256400.1">
    <property type="nucleotide sequence ID" value="NZ_JBHSJV010000001.1"/>
</dbReference>
<dbReference type="Proteomes" id="UP001597459">
    <property type="component" value="Unassembled WGS sequence"/>
</dbReference>
<organism evidence="1 2">
    <name type="scientific">Aquimarina hainanensis</name>
    <dbReference type="NCBI Taxonomy" id="1578017"/>
    <lineage>
        <taxon>Bacteria</taxon>
        <taxon>Pseudomonadati</taxon>
        <taxon>Bacteroidota</taxon>
        <taxon>Flavobacteriia</taxon>
        <taxon>Flavobacteriales</taxon>
        <taxon>Flavobacteriaceae</taxon>
        <taxon>Aquimarina</taxon>
    </lineage>
</organism>
<gene>
    <name evidence="1" type="ORF">ACFSTE_10645</name>
</gene>
<reference evidence="2" key="1">
    <citation type="journal article" date="2019" name="Int. J. Syst. Evol. Microbiol.">
        <title>The Global Catalogue of Microorganisms (GCM) 10K type strain sequencing project: providing services to taxonomists for standard genome sequencing and annotation.</title>
        <authorList>
            <consortium name="The Broad Institute Genomics Platform"/>
            <consortium name="The Broad Institute Genome Sequencing Center for Infectious Disease"/>
            <person name="Wu L."/>
            <person name="Ma J."/>
        </authorList>
    </citation>
    <scope>NUCLEOTIDE SEQUENCE [LARGE SCALE GENOMIC DNA]</scope>
    <source>
        <strain evidence="2">KCTC 42423</strain>
    </source>
</reference>
<accession>A0ABW5N7N1</accession>
<comment type="caution">
    <text evidence="1">The sequence shown here is derived from an EMBL/GenBank/DDBJ whole genome shotgun (WGS) entry which is preliminary data.</text>
</comment>
<proteinExistence type="predicted"/>